<protein>
    <submittedName>
        <fullName evidence="1">Uncharacterized protein</fullName>
    </submittedName>
</protein>
<comment type="caution">
    <text evidence="1">The sequence shown here is derived from an EMBL/GenBank/DDBJ whole genome shotgun (WGS) entry which is preliminary data.</text>
</comment>
<sequence>MSSTEPRKRQDGQRALEAAHWLWETQKRQLAEDPNRPRSSISSTRNAADKFGVPKSTLARQLQALKRGKANYSTGIRVGRPSRLTDVEEKMLGFHTFMLRREKKPVNMKVVQDATNALLSRRTPPGAPISHSWVRRWLRADRAQARQEALSKNNAAPPTQAAAEADIENEDEDGDLDEDAPSEVDETTESNLEPSRYGTSSLGFEPIAPTGDE</sequence>
<evidence type="ECO:0000313" key="2">
    <source>
        <dbReference type="Proteomes" id="UP001153332"/>
    </source>
</evidence>
<organism evidence="1 2">
    <name type="scientific">Lasiodiplodia mahajangana</name>
    <dbReference type="NCBI Taxonomy" id="1108764"/>
    <lineage>
        <taxon>Eukaryota</taxon>
        <taxon>Fungi</taxon>
        <taxon>Dikarya</taxon>
        <taxon>Ascomycota</taxon>
        <taxon>Pezizomycotina</taxon>
        <taxon>Dothideomycetes</taxon>
        <taxon>Dothideomycetes incertae sedis</taxon>
        <taxon>Botryosphaeriales</taxon>
        <taxon>Botryosphaeriaceae</taxon>
        <taxon>Lasiodiplodia</taxon>
    </lineage>
</organism>
<dbReference type="EMBL" id="JAPUUL010000350">
    <property type="protein sequence ID" value="KAJ8131142.1"/>
    <property type="molecule type" value="Genomic_DNA"/>
</dbReference>
<dbReference type="Proteomes" id="UP001153332">
    <property type="component" value="Unassembled WGS sequence"/>
</dbReference>
<accession>A0ACC2JV45</accession>
<name>A0ACC2JV45_9PEZI</name>
<gene>
    <name evidence="1" type="ORF">O1611_g2489</name>
</gene>
<reference evidence="1" key="1">
    <citation type="submission" date="2022-12" db="EMBL/GenBank/DDBJ databases">
        <title>Genome Sequence of Lasiodiplodia mahajangana.</title>
        <authorList>
            <person name="Buettner E."/>
        </authorList>
    </citation>
    <scope>NUCLEOTIDE SEQUENCE</scope>
    <source>
        <strain evidence="1">VT137</strain>
    </source>
</reference>
<proteinExistence type="predicted"/>
<keyword evidence="2" id="KW-1185">Reference proteome</keyword>
<evidence type="ECO:0000313" key="1">
    <source>
        <dbReference type="EMBL" id="KAJ8131142.1"/>
    </source>
</evidence>